<dbReference type="Proteomes" id="UP000321820">
    <property type="component" value="Chromosome"/>
</dbReference>
<dbReference type="AlphaFoldDB" id="A0A5B9EHI7"/>
<dbReference type="GO" id="GO:0005198">
    <property type="term" value="F:structural molecule activity"/>
    <property type="evidence" value="ECO:0007669"/>
    <property type="project" value="InterPro"/>
</dbReference>
<evidence type="ECO:0000313" key="2">
    <source>
        <dbReference type="Proteomes" id="UP000321820"/>
    </source>
</evidence>
<dbReference type="PANTHER" id="PTHR38009">
    <property type="entry name" value="CONSERVED HYPOTHETICAL PHAGE TAIL PROTEIN"/>
    <property type="match status" value="1"/>
</dbReference>
<dbReference type="InterPro" id="IPR010667">
    <property type="entry name" value="Phage_T4_Gp19"/>
</dbReference>
<organism evidence="1 2">
    <name type="scientific">Terriglobus albidus</name>
    <dbReference type="NCBI Taxonomy" id="1592106"/>
    <lineage>
        <taxon>Bacteria</taxon>
        <taxon>Pseudomonadati</taxon>
        <taxon>Acidobacteriota</taxon>
        <taxon>Terriglobia</taxon>
        <taxon>Terriglobales</taxon>
        <taxon>Acidobacteriaceae</taxon>
        <taxon>Terriglobus</taxon>
    </lineage>
</organism>
<sequence length="151" mass="16668">MAHHFEVEIDGLLVGGFTEVSGLDVELKTFPVPEGGQNDFEEVRTSGVKHSRLVLKRGLTTADMLWQWHADAMQGKIERRNGSIVLMTSNLLEMWRWNFRDAYPVKWTGPAFKAGEAAVAFESIELVHRGISKDLNLTGMAIGGVSAIASL</sequence>
<protein>
    <submittedName>
        <fullName evidence="1">Phage tail protein</fullName>
    </submittedName>
</protein>
<dbReference type="EMBL" id="CP042806">
    <property type="protein sequence ID" value="QEE31422.1"/>
    <property type="molecule type" value="Genomic_DNA"/>
</dbReference>
<dbReference type="NCBIfam" id="TIGR02241">
    <property type="entry name" value="conserved hypothetical phage tail region protein"/>
    <property type="match status" value="1"/>
</dbReference>
<reference evidence="1 2" key="1">
    <citation type="submission" date="2019-08" db="EMBL/GenBank/DDBJ databases">
        <title>Complete genome sequence of Terriglobus albidus strain ORNL.</title>
        <authorList>
            <person name="Podar M."/>
        </authorList>
    </citation>
    <scope>NUCLEOTIDE SEQUENCE [LARGE SCALE GENOMIC DNA]</scope>
    <source>
        <strain evidence="1 2">ORNL</strain>
    </source>
</reference>
<accession>A0A5B9EHI7</accession>
<keyword evidence="2" id="KW-1185">Reference proteome</keyword>
<dbReference type="OrthoDB" id="73314at2"/>
<gene>
    <name evidence="1" type="ORF">FTW19_17745</name>
</gene>
<evidence type="ECO:0000313" key="1">
    <source>
        <dbReference type="EMBL" id="QEE31422.1"/>
    </source>
</evidence>
<dbReference type="Pfam" id="PF06841">
    <property type="entry name" value="Phage_T4_gp19"/>
    <property type="match status" value="1"/>
</dbReference>
<dbReference type="KEGG" id="talb:FTW19_17745"/>
<dbReference type="InterPro" id="IPR011747">
    <property type="entry name" value="CHP02241"/>
</dbReference>
<dbReference type="PANTHER" id="PTHR38009:SF1">
    <property type="entry name" value="CONSERVED HYPOTHETICAL PHAGE TAIL PROTEIN"/>
    <property type="match status" value="1"/>
</dbReference>
<name>A0A5B9EHI7_9BACT</name>
<proteinExistence type="predicted"/>